<dbReference type="Proteomes" id="UP000194151">
    <property type="component" value="Chromosome"/>
</dbReference>
<dbReference type="Gene3D" id="2.60.120.10">
    <property type="entry name" value="Jelly Rolls"/>
    <property type="match status" value="1"/>
</dbReference>
<dbReference type="InterPro" id="IPR014710">
    <property type="entry name" value="RmlC-like_jellyroll"/>
</dbReference>
<evidence type="ECO:0000259" key="1">
    <source>
        <dbReference type="Pfam" id="PF07883"/>
    </source>
</evidence>
<feature type="domain" description="Cupin type-2" evidence="1">
    <location>
        <begin position="23"/>
        <end position="84"/>
    </location>
</feature>
<dbReference type="AlphaFoldDB" id="A0A1W6YUB3"/>
<dbReference type="InterPro" id="IPR011051">
    <property type="entry name" value="RmlC_Cupin_sf"/>
</dbReference>
<dbReference type="Pfam" id="PF07883">
    <property type="entry name" value="Cupin_2"/>
    <property type="match status" value="1"/>
</dbReference>
<keyword evidence="3" id="KW-1185">Reference proteome</keyword>
<dbReference type="STRING" id="1416806.CAL12_21615"/>
<proteinExistence type="predicted"/>
<dbReference type="SUPFAM" id="SSF51182">
    <property type="entry name" value="RmlC-like cupins"/>
    <property type="match status" value="1"/>
</dbReference>
<gene>
    <name evidence="2" type="ORF">CAL12_21615</name>
</gene>
<reference evidence="2 3" key="1">
    <citation type="submission" date="2017-05" db="EMBL/GenBank/DDBJ databases">
        <title>Complete and WGS of Bordetella genogroups.</title>
        <authorList>
            <person name="Spilker T."/>
            <person name="LiPuma J."/>
        </authorList>
    </citation>
    <scope>NUCLEOTIDE SEQUENCE [LARGE SCALE GENOMIC DNA]</scope>
    <source>
        <strain evidence="2 3">AU19157</strain>
    </source>
</reference>
<sequence>MDVLFTAPAIRLIAQGHGPSQCVPWHSHDNISDAFFCLSGRLRIATRAPDRIVLLDPGDSHTVPPGVAHFVSGEAGRPCEMLIVQGVGAYNYVAE</sequence>
<protein>
    <recommendedName>
        <fullName evidence="1">Cupin type-2 domain-containing protein</fullName>
    </recommendedName>
</protein>
<dbReference type="EMBL" id="CP021108">
    <property type="protein sequence ID" value="ARP84677.1"/>
    <property type="molecule type" value="Genomic_DNA"/>
</dbReference>
<evidence type="ECO:0000313" key="3">
    <source>
        <dbReference type="Proteomes" id="UP000194151"/>
    </source>
</evidence>
<accession>A0A1W6YUB3</accession>
<dbReference type="KEGG" id="bgv:CAL12_21615"/>
<dbReference type="InterPro" id="IPR013096">
    <property type="entry name" value="Cupin_2"/>
</dbReference>
<name>A0A1W6YUB3_9BORD</name>
<organism evidence="2 3">
    <name type="scientific">Bordetella genomosp. 8</name>
    <dbReference type="NCBI Taxonomy" id="1416806"/>
    <lineage>
        <taxon>Bacteria</taxon>
        <taxon>Pseudomonadati</taxon>
        <taxon>Pseudomonadota</taxon>
        <taxon>Betaproteobacteria</taxon>
        <taxon>Burkholderiales</taxon>
        <taxon>Alcaligenaceae</taxon>
        <taxon>Bordetella</taxon>
    </lineage>
</organism>
<evidence type="ECO:0000313" key="2">
    <source>
        <dbReference type="EMBL" id="ARP84677.1"/>
    </source>
</evidence>